<dbReference type="EMBL" id="JABAFA010000065">
    <property type="protein sequence ID" value="NMD99838.1"/>
    <property type="molecule type" value="Genomic_DNA"/>
</dbReference>
<keyword evidence="4" id="KW-1185">Reference proteome</keyword>
<feature type="non-terminal residue" evidence="3">
    <location>
        <position position="1"/>
    </location>
</feature>
<reference evidence="3 4" key="1">
    <citation type="submission" date="2020-04" db="EMBL/GenBank/DDBJ databases">
        <authorList>
            <person name="Hitch T.C.A."/>
            <person name="Wylensek D."/>
            <person name="Clavel T."/>
        </authorList>
    </citation>
    <scope>NUCLEOTIDE SEQUENCE [LARGE SCALE GENOMIC DNA]</scope>
    <source>
        <strain evidence="3 4">PG-130-P53-12</strain>
    </source>
</reference>
<dbReference type="InterPro" id="IPR025246">
    <property type="entry name" value="IS30-like_HTH"/>
</dbReference>
<comment type="caution">
    <text evidence="3">The sequence shown here is derived from an EMBL/GenBank/DDBJ whole genome shotgun (WGS) entry which is preliminary data.</text>
</comment>
<feature type="region of interest" description="Disordered" evidence="1">
    <location>
        <begin position="57"/>
        <end position="87"/>
    </location>
</feature>
<sequence>MNRNLFNTDEIVRKSGSHLTLAERGMIQALHKEGMSLRGIAKNVGCTHTTVYYELKRGTPPHKSNRGRITGYTAKRGQEAYTANRKRSKRPCKLDRDDCKPFIQWMCERIRKERWSINEHKKTRR</sequence>
<feature type="domain" description="Transposase IS30-like HTH" evidence="2">
    <location>
        <begin position="15"/>
        <end position="58"/>
    </location>
</feature>
<dbReference type="PANTHER" id="PTHR10948:SF23">
    <property type="entry name" value="TRANSPOSASE INSI FOR INSERTION SEQUENCE ELEMENT IS30A-RELATED"/>
    <property type="match status" value="1"/>
</dbReference>
<dbReference type="PANTHER" id="PTHR10948">
    <property type="entry name" value="TRANSPOSASE"/>
    <property type="match status" value="1"/>
</dbReference>
<proteinExistence type="predicted"/>
<protein>
    <submittedName>
        <fullName evidence="3">Helix-turn-helix domain-containing protein</fullName>
    </submittedName>
</protein>
<organism evidence="3 4">
    <name type="scientific">Selenomonas bovis</name>
    <dbReference type="NCBI Taxonomy" id="416586"/>
    <lineage>
        <taxon>Bacteria</taxon>
        <taxon>Bacillati</taxon>
        <taxon>Bacillota</taxon>
        <taxon>Negativicutes</taxon>
        <taxon>Selenomonadales</taxon>
        <taxon>Selenomonadaceae</taxon>
        <taxon>Selenomonas</taxon>
    </lineage>
</organism>
<dbReference type="AlphaFoldDB" id="A0A848B9A2"/>
<dbReference type="GO" id="GO:0004803">
    <property type="term" value="F:transposase activity"/>
    <property type="evidence" value="ECO:0007669"/>
    <property type="project" value="TreeGrafter"/>
</dbReference>
<dbReference type="Proteomes" id="UP000543804">
    <property type="component" value="Unassembled WGS sequence"/>
</dbReference>
<dbReference type="InterPro" id="IPR051917">
    <property type="entry name" value="Transposase-Integrase"/>
</dbReference>
<evidence type="ECO:0000256" key="1">
    <source>
        <dbReference type="SAM" id="MobiDB-lite"/>
    </source>
</evidence>
<dbReference type="GO" id="GO:0032196">
    <property type="term" value="P:transposition"/>
    <property type="evidence" value="ECO:0007669"/>
    <property type="project" value="TreeGrafter"/>
</dbReference>
<name>A0A848B9A2_9FIRM</name>
<dbReference type="Gene3D" id="1.10.10.60">
    <property type="entry name" value="Homeodomain-like"/>
    <property type="match status" value="1"/>
</dbReference>
<dbReference type="Pfam" id="PF13936">
    <property type="entry name" value="HTH_38"/>
    <property type="match status" value="1"/>
</dbReference>
<evidence type="ECO:0000313" key="4">
    <source>
        <dbReference type="Proteomes" id="UP000543804"/>
    </source>
</evidence>
<accession>A0A848B9A2</accession>
<dbReference type="RefSeq" id="WP_170078038.1">
    <property type="nucleotide sequence ID" value="NZ_JABAFA010000065.1"/>
</dbReference>
<dbReference type="GO" id="GO:0005829">
    <property type="term" value="C:cytosol"/>
    <property type="evidence" value="ECO:0007669"/>
    <property type="project" value="TreeGrafter"/>
</dbReference>
<evidence type="ECO:0000259" key="2">
    <source>
        <dbReference type="Pfam" id="PF13936"/>
    </source>
</evidence>
<gene>
    <name evidence="3" type="ORF">HF878_10305</name>
</gene>
<evidence type="ECO:0000313" key="3">
    <source>
        <dbReference type="EMBL" id="NMD99838.1"/>
    </source>
</evidence>